<dbReference type="AlphaFoldDB" id="A0A9P1BYF1"/>
<organism evidence="3">
    <name type="scientific">Cladocopium goreaui</name>
    <dbReference type="NCBI Taxonomy" id="2562237"/>
    <lineage>
        <taxon>Eukaryota</taxon>
        <taxon>Sar</taxon>
        <taxon>Alveolata</taxon>
        <taxon>Dinophyceae</taxon>
        <taxon>Suessiales</taxon>
        <taxon>Symbiodiniaceae</taxon>
        <taxon>Cladocopium</taxon>
    </lineage>
</organism>
<proteinExistence type="predicted"/>
<protein>
    <submittedName>
        <fullName evidence="3">Uncharacterized protein</fullName>
    </submittedName>
</protein>
<evidence type="ECO:0000313" key="4">
    <source>
        <dbReference type="EMBL" id="CAL1135170.1"/>
    </source>
</evidence>
<keyword evidence="1" id="KW-0175">Coiled coil</keyword>
<feature type="compositionally biased region" description="Low complexity" evidence="2">
    <location>
        <begin position="160"/>
        <end position="182"/>
    </location>
</feature>
<evidence type="ECO:0000256" key="1">
    <source>
        <dbReference type="SAM" id="Coils"/>
    </source>
</evidence>
<feature type="compositionally biased region" description="Pro residues" evidence="2">
    <location>
        <begin position="411"/>
        <end position="427"/>
    </location>
</feature>
<comment type="caution">
    <text evidence="3">The sequence shown here is derived from an EMBL/GenBank/DDBJ whole genome shotgun (WGS) entry which is preliminary data.</text>
</comment>
<dbReference type="EMBL" id="CAMXCT010000663">
    <property type="protein sequence ID" value="CAI3981795.1"/>
    <property type="molecule type" value="Genomic_DNA"/>
</dbReference>
<feature type="compositionally biased region" description="Low complexity" evidence="2">
    <location>
        <begin position="244"/>
        <end position="289"/>
    </location>
</feature>
<evidence type="ECO:0000313" key="5">
    <source>
        <dbReference type="Proteomes" id="UP001152797"/>
    </source>
</evidence>
<accession>A0A9P1BYF1</accession>
<feature type="compositionally biased region" description="Basic and acidic residues" evidence="2">
    <location>
        <begin position="183"/>
        <end position="192"/>
    </location>
</feature>
<feature type="compositionally biased region" description="Low complexity" evidence="2">
    <location>
        <begin position="198"/>
        <end position="208"/>
    </location>
</feature>
<feature type="coiled-coil region" evidence="1">
    <location>
        <begin position="98"/>
        <end position="128"/>
    </location>
</feature>
<dbReference type="OrthoDB" id="10609013at2759"/>
<sequence length="766" mass="81437">MQGFAAPQGYGMPGMPGMQGYAPQMASMGPMAPMGRPMAPMGQMGGQMAPMGMQPMSQMHGAPMQANQCQQMQMQQMHQQQMQQQLQQQMQQQQMQQHLQQQQQMQQIQLQQQQLQQQQLEQMQMQQMAQANTMQIMQQMQAPWPMPQSDTVIPGQLALPSTASTEPEPAAPPAAAAPAPADAKPKSVDEALIKALDAQVADPASSQPSQPPPPEISEKPMPEAPPKDTPVNGAVPPPPPPVAPQAQQAQQAQVAGQAPQALQAAPPAPVSLAQAAQQSQVPAQPMPQASMHMAPPPVSTAPAQAQQAPVATQQAQLAAQQAAQQLQQPQVATQQAQPAQQAQQAQVASQQLPQTAPPSTAQAPALQPAAPRESGQSVTPSPAEVISNGTPAVPTIPEPVKAVVPPWQQSLPPPPPPKVKTPQPTPELPEKAKGLLTAEEIEEVITKLQKARIELDQVATQALATLSPDRALALLHYVADNHSVVGDASQYVAQSVGRSPGAGQDGTAGGIDGATMERLLSKAQRVGLSLTSEALVALSGLPPQHAAELLEFVLEKSGELPDPSRYVVSVVSRGFKPGSHHVDVKVGGWQKVQELGIQLEDQARQALASLPHEHAEELLEYVCEHHKNLRNPSGYIVSTVARGFVPRARGKGKGAKGEPGEKGGSKGNHWHAGNMNPNLTPLDLTPLERRCLQINSNLPGHQRIDVPTYLSLRCLPAWQAGEVLDLLEARDPSEVGSICSYLKTAVSTIQGKNPESKDGAKRQRIG</sequence>
<feature type="compositionally biased region" description="Basic and acidic residues" evidence="2">
    <location>
        <begin position="655"/>
        <end position="664"/>
    </location>
</feature>
<name>A0A9P1BYF1_9DINO</name>
<dbReference type="EMBL" id="CAMXCT030000663">
    <property type="protein sequence ID" value="CAL4769107.1"/>
    <property type="molecule type" value="Genomic_DNA"/>
</dbReference>
<reference evidence="3" key="1">
    <citation type="submission" date="2022-10" db="EMBL/GenBank/DDBJ databases">
        <authorList>
            <person name="Chen Y."/>
            <person name="Dougan E. K."/>
            <person name="Chan C."/>
            <person name="Rhodes N."/>
            <person name="Thang M."/>
        </authorList>
    </citation>
    <scope>NUCLEOTIDE SEQUENCE</scope>
</reference>
<keyword evidence="5" id="KW-1185">Reference proteome</keyword>
<gene>
    <name evidence="3" type="ORF">C1SCF055_LOCUS9554</name>
</gene>
<evidence type="ECO:0000313" key="3">
    <source>
        <dbReference type="EMBL" id="CAI3981795.1"/>
    </source>
</evidence>
<dbReference type="Proteomes" id="UP001152797">
    <property type="component" value="Unassembled WGS sequence"/>
</dbReference>
<evidence type="ECO:0000256" key="2">
    <source>
        <dbReference type="SAM" id="MobiDB-lite"/>
    </source>
</evidence>
<dbReference type="EMBL" id="CAMXCT020000663">
    <property type="protein sequence ID" value="CAL1135170.1"/>
    <property type="molecule type" value="Genomic_DNA"/>
</dbReference>
<feature type="compositionally biased region" description="Low complexity" evidence="2">
    <location>
        <begin position="300"/>
        <end position="371"/>
    </location>
</feature>
<feature type="region of interest" description="Disordered" evidence="2">
    <location>
        <begin position="159"/>
        <end position="428"/>
    </location>
</feature>
<reference evidence="4" key="2">
    <citation type="submission" date="2024-04" db="EMBL/GenBank/DDBJ databases">
        <authorList>
            <person name="Chen Y."/>
            <person name="Shah S."/>
            <person name="Dougan E. K."/>
            <person name="Thang M."/>
            <person name="Chan C."/>
        </authorList>
    </citation>
    <scope>NUCLEOTIDE SEQUENCE [LARGE SCALE GENOMIC DNA]</scope>
</reference>
<feature type="region of interest" description="Disordered" evidence="2">
    <location>
        <begin position="647"/>
        <end position="674"/>
    </location>
</feature>